<dbReference type="Proteomes" id="UP000613255">
    <property type="component" value="Unassembled WGS sequence"/>
</dbReference>
<comment type="caution">
    <text evidence="4">The sequence shown here is derived from an EMBL/GenBank/DDBJ whole genome shotgun (WGS) entry which is preliminary data.</text>
</comment>
<dbReference type="Pfam" id="PF00578">
    <property type="entry name" value="AhpC-TSA"/>
    <property type="match status" value="1"/>
</dbReference>
<evidence type="ECO:0000313" key="4">
    <source>
        <dbReference type="EMBL" id="MBI6628727.1"/>
    </source>
</evidence>
<dbReference type="InterPro" id="IPR050553">
    <property type="entry name" value="Thioredoxin_ResA/DsbE_sf"/>
</dbReference>
<dbReference type="AlphaFoldDB" id="A0A934HNA2"/>
<keyword evidence="2" id="KW-0732">Signal</keyword>
<dbReference type="PANTHER" id="PTHR42852:SF18">
    <property type="entry name" value="CHROMOSOME UNDETERMINED SCAFFOLD_47, WHOLE GENOME SHOTGUN SEQUENCE"/>
    <property type="match status" value="1"/>
</dbReference>
<feature type="signal peptide" evidence="2">
    <location>
        <begin position="1"/>
        <end position="22"/>
    </location>
</feature>
<proteinExistence type="predicted"/>
<dbReference type="EMBL" id="JAEIJD010000001">
    <property type="protein sequence ID" value="MBI6628727.1"/>
    <property type="molecule type" value="Genomic_DNA"/>
</dbReference>
<accession>A0A934HNA2</accession>
<dbReference type="InterPro" id="IPR036249">
    <property type="entry name" value="Thioredoxin-like_sf"/>
</dbReference>
<evidence type="ECO:0000256" key="2">
    <source>
        <dbReference type="SAM" id="SignalP"/>
    </source>
</evidence>
<dbReference type="InterPro" id="IPR013766">
    <property type="entry name" value="Thioredoxin_domain"/>
</dbReference>
<dbReference type="PROSITE" id="PS51352">
    <property type="entry name" value="THIOREDOXIN_2"/>
    <property type="match status" value="1"/>
</dbReference>
<protein>
    <submittedName>
        <fullName evidence="4">TlpA family protein disulfide reductase</fullName>
    </submittedName>
</protein>
<feature type="domain" description="Thioredoxin" evidence="3">
    <location>
        <begin position="16"/>
        <end position="184"/>
    </location>
</feature>
<evidence type="ECO:0000256" key="1">
    <source>
        <dbReference type="ARBA" id="ARBA00023284"/>
    </source>
</evidence>
<dbReference type="PROSITE" id="PS00194">
    <property type="entry name" value="THIOREDOXIN_1"/>
    <property type="match status" value="1"/>
</dbReference>
<sequence length="188" mass="20519">MRLFRFLILYMALAVGANTALADSASLEALREGDMRKLNIHSTAQPVSDLPFDLADGAGTATLADWQGKWVVLNFWATWCAPCRKEMPHLSALQSEFGGDSFEVLTLASGPNSPTGIKKFLDEIDVDNLPRHQDPRQAVSRDMGVLGLPITVILNPAGKEIARLQGDADWHSESARAIIAHLINQDTN</sequence>
<organism evidence="4 5">
    <name type="scientific">Pontibaca salina</name>
    <dbReference type="NCBI Taxonomy" id="2795731"/>
    <lineage>
        <taxon>Bacteria</taxon>
        <taxon>Pseudomonadati</taxon>
        <taxon>Pseudomonadota</taxon>
        <taxon>Alphaproteobacteria</taxon>
        <taxon>Rhodobacterales</taxon>
        <taxon>Roseobacteraceae</taxon>
        <taxon>Pontibaca</taxon>
    </lineage>
</organism>
<evidence type="ECO:0000259" key="3">
    <source>
        <dbReference type="PROSITE" id="PS51352"/>
    </source>
</evidence>
<gene>
    <name evidence="4" type="ORF">JAO82_02420</name>
</gene>
<dbReference type="PANTHER" id="PTHR42852">
    <property type="entry name" value="THIOL:DISULFIDE INTERCHANGE PROTEIN DSBE"/>
    <property type="match status" value="1"/>
</dbReference>
<name>A0A934HNA2_9RHOB</name>
<evidence type="ECO:0000313" key="5">
    <source>
        <dbReference type="Proteomes" id="UP000613255"/>
    </source>
</evidence>
<keyword evidence="1" id="KW-0676">Redox-active center</keyword>
<dbReference type="CDD" id="cd02966">
    <property type="entry name" value="TlpA_like_family"/>
    <property type="match status" value="1"/>
</dbReference>
<dbReference type="GO" id="GO:0015036">
    <property type="term" value="F:disulfide oxidoreductase activity"/>
    <property type="evidence" value="ECO:0007669"/>
    <property type="project" value="UniProtKB-ARBA"/>
</dbReference>
<dbReference type="GO" id="GO:0016209">
    <property type="term" value="F:antioxidant activity"/>
    <property type="evidence" value="ECO:0007669"/>
    <property type="project" value="InterPro"/>
</dbReference>
<dbReference type="Gene3D" id="3.40.30.10">
    <property type="entry name" value="Glutaredoxin"/>
    <property type="match status" value="1"/>
</dbReference>
<dbReference type="SUPFAM" id="SSF52833">
    <property type="entry name" value="Thioredoxin-like"/>
    <property type="match status" value="1"/>
</dbReference>
<dbReference type="RefSeq" id="WP_198684726.1">
    <property type="nucleotide sequence ID" value="NZ_JAEIJD010000001.1"/>
</dbReference>
<dbReference type="InterPro" id="IPR017937">
    <property type="entry name" value="Thioredoxin_CS"/>
</dbReference>
<feature type="chain" id="PRO_5037113245" evidence="2">
    <location>
        <begin position="23"/>
        <end position="188"/>
    </location>
</feature>
<keyword evidence="5" id="KW-1185">Reference proteome</keyword>
<dbReference type="InterPro" id="IPR000866">
    <property type="entry name" value="AhpC/TSA"/>
</dbReference>
<reference evidence="4" key="1">
    <citation type="submission" date="2020-12" db="EMBL/GenBank/DDBJ databases">
        <title>Pontibaca salina gen. nov., sp. nov., isolated from marine sediment.</title>
        <authorList>
            <person name="Bo J."/>
            <person name="Wang S."/>
            <person name="Song X."/>
            <person name="Du Z."/>
        </authorList>
    </citation>
    <scope>NUCLEOTIDE SEQUENCE</scope>
    <source>
        <strain evidence="4">S1109L</strain>
    </source>
</reference>